<dbReference type="AlphaFoldDB" id="T5LPN8"/>
<keyword evidence="7" id="KW-1015">Disulfide bond</keyword>
<comment type="catalytic activity">
    <reaction evidence="1 9">
        <text>a beta-lactam + H2O = a substituted beta-amino acid</text>
        <dbReference type="Rhea" id="RHEA:20401"/>
        <dbReference type="ChEBI" id="CHEBI:15377"/>
        <dbReference type="ChEBI" id="CHEBI:35627"/>
        <dbReference type="ChEBI" id="CHEBI:140347"/>
        <dbReference type="EC" id="3.5.2.6"/>
    </reaction>
</comment>
<dbReference type="EC" id="3.5.2.6" evidence="3 9"/>
<organism evidence="11 12">
    <name type="scientific">Helicobacter bilis ATCC 43879</name>
    <dbReference type="NCBI Taxonomy" id="613026"/>
    <lineage>
        <taxon>Bacteria</taxon>
        <taxon>Pseudomonadati</taxon>
        <taxon>Campylobacterota</taxon>
        <taxon>Epsilonproteobacteria</taxon>
        <taxon>Campylobacterales</taxon>
        <taxon>Helicobacteraceae</taxon>
        <taxon>Helicobacter</taxon>
    </lineage>
</organism>
<evidence type="ECO:0000313" key="12">
    <source>
        <dbReference type="Proteomes" id="UP000005085"/>
    </source>
</evidence>
<dbReference type="GO" id="GO:0008800">
    <property type="term" value="F:beta-lactamase activity"/>
    <property type="evidence" value="ECO:0007669"/>
    <property type="project" value="UniProtKB-UniRule"/>
</dbReference>
<protein>
    <recommendedName>
        <fullName evidence="3 9">Beta-lactamase</fullName>
        <ecNumber evidence="3 9">3.5.2.6</ecNumber>
    </recommendedName>
</protein>
<evidence type="ECO:0000256" key="7">
    <source>
        <dbReference type="ARBA" id="ARBA00023157"/>
    </source>
</evidence>
<comment type="similarity">
    <text evidence="2 9">Belongs to the hcp beta-lactamase family.</text>
</comment>
<keyword evidence="4" id="KW-0677">Repeat</keyword>
<name>T5LPN8_9HELI</name>
<dbReference type="InterPro" id="IPR006597">
    <property type="entry name" value="Sel1-like"/>
</dbReference>
<gene>
    <name evidence="11" type="ORF">HRAG_02328</name>
</gene>
<evidence type="ECO:0000256" key="1">
    <source>
        <dbReference type="ARBA" id="ARBA00001526"/>
    </source>
</evidence>
<dbReference type="InterPro" id="IPR040239">
    <property type="entry name" value="HcpB-like"/>
</dbReference>
<dbReference type="Gene3D" id="1.25.40.10">
    <property type="entry name" value="Tetratricopeptide repeat domain"/>
    <property type="match status" value="1"/>
</dbReference>
<evidence type="ECO:0000256" key="3">
    <source>
        <dbReference type="ARBA" id="ARBA00012865"/>
    </source>
</evidence>
<dbReference type="InterPro" id="IPR011990">
    <property type="entry name" value="TPR-like_helical_dom_sf"/>
</dbReference>
<dbReference type="eggNOG" id="COG0790">
    <property type="taxonomic scope" value="Bacteria"/>
</dbReference>
<keyword evidence="6" id="KW-0802">TPR repeat</keyword>
<dbReference type="EMBL" id="ACDN02000061">
    <property type="protein sequence ID" value="EQM94617.1"/>
    <property type="molecule type" value="Genomic_DNA"/>
</dbReference>
<feature type="region of interest" description="Disordered" evidence="10">
    <location>
        <begin position="227"/>
        <end position="250"/>
    </location>
</feature>
<dbReference type="PANTHER" id="PTHR13891">
    <property type="entry name" value="CYTOCHROME C OXIDASE ASSEMBLY FACTOR 7"/>
    <property type="match status" value="1"/>
</dbReference>
<evidence type="ECO:0000256" key="8">
    <source>
        <dbReference type="ARBA" id="ARBA00023251"/>
    </source>
</evidence>
<sequence length="250" mass="28939">MYFTKALFVFLIFFYLCYAKDSKNELSESERKNAIVACANSHLESCEKLLNDNLPDIRTCNVRTECEFSGWLYIQVQEYTQSLPYLKKACDNNHKEGCDKLGFSYQRLNNYRKAKKYYKIACNKGSMSGCYNLAMLYYDGLGVRHSYEMANTLFEKICDNREGLGCLQLGIAYKEGLGVIQNQDKAKMYFEKGCSLGNNESCNFLDEYQGDMQEDLQNDLNEAQEIPDSLDLQEKKDLQDMRQQEEVKGE</sequence>
<evidence type="ECO:0000256" key="2">
    <source>
        <dbReference type="ARBA" id="ARBA00008486"/>
    </source>
</evidence>
<dbReference type="GO" id="GO:0046677">
    <property type="term" value="P:response to antibiotic"/>
    <property type="evidence" value="ECO:0007669"/>
    <property type="project" value="UniProtKB-KW"/>
</dbReference>
<keyword evidence="8" id="KW-0046">Antibiotic resistance</keyword>
<dbReference type="RefSeq" id="WP_020995917.1">
    <property type="nucleotide sequence ID" value="NZ_KI392040.1"/>
</dbReference>
<evidence type="ECO:0000256" key="6">
    <source>
        <dbReference type="ARBA" id="ARBA00022803"/>
    </source>
</evidence>
<evidence type="ECO:0000256" key="5">
    <source>
        <dbReference type="ARBA" id="ARBA00022801"/>
    </source>
</evidence>
<dbReference type="GO" id="GO:0005576">
    <property type="term" value="C:extracellular region"/>
    <property type="evidence" value="ECO:0007669"/>
    <property type="project" value="UniProtKB-SubCell"/>
</dbReference>
<comment type="subcellular location">
    <subcellularLocation>
        <location evidence="9">Secreted</location>
    </subcellularLocation>
</comment>
<dbReference type="Pfam" id="PF08238">
    <property type="entry name" value="Sel1"/>
    <property type="match status" value="3"/>
</dbReference>
<dbReference type="HOGENOM" id="CLU_000288_36_8_7"/>
<keyword evidence="12" id="KW-1185">Reference proteome</keyword>
<evidence type="ECO:0000256" key="9">
    <source>
        <dbReference type="RuleBase" id="RU366075"/>
    </source>
</evidence>
<comment type="function">
    <text evidence="9">Hydrolyzes 6-aminopenicillinic acid and 7-aminocephalosporanic acid (ACA) derivatives.</text>
</comment>
<dbReference type="SMART" id="SM00671">
    <property type="entry name" value="SEL1"/>
    <property type="match status" value="4"/>
</dbReference>
<evidence type="ECO:0000313" key="11">
    <source>
        <dbReference type="EMBL" id="EQM94617.1"/>
    </source>
</evidence>
<evidence type="ECO:0000256" key="10">
    <source>
        <dbReference type="SAM" id="MobiDB-lite"/>
    </source>
</evidence>
<keyword evidence="5 9" id="KW-0378">Hydrolase</keyword>
<dbReference type="Proteomes" id="UP000005085">
    <property type="component" value="Unassembled WGS sequence"/>
</dbReference>
<dbReference type="PANTHER" id="PTHR13891:SF1">
    <property type="entry name" value="CYTOCHROME C OXIDASE ASSEMBLY FACTOR 7"/>
    <property type="match status" value="1"/>
</dbReference>
<accession>T5LPN8</accession>
<dbReference type="SUPFAM" id="SSF81901">
    <property type="entry name" value="HCP-like"/>
    <property type="match status" value="1"/>
</dbReference>
<keyword evidence="9" id="KW-0964">Secreted</keyword>
<reference evidence="11 12" key="1">
    <citation type="journal article" date="2014" name="Genome Announc.">
        <title>Draft genome sequences of six enterohepatic helicobacter species isolated from humans and one from rhesus macaques.</title>
        <authorList>
            <person name="Shen Z."/>
            <person name="Sheh A."/>
            <person name="Young S.K."/>
            <person name="Abouelliel A."/>
            <person name="Ward D.V."/>
            <person name="Earl A.M."/>
            <person name="Fox J.G."/>
        </authorList>
    </citation>
    <scope>NUCLEOTIDE SEQUENCE [LARGE SCALE GENOMIC DNA]</scope>
    <source>
        <strain evidence="11 12">ATCC 43879</strain>
    </source>
</reference>
<comment type="caution">
    <text evidence="11">The sequence shown here is derived from an EMBL/GenBank/DDBJ whole genome shotgun (WGS) entry which is preliminary data.</text>
</comment>
<feature type="compositionally biased region" description="Basic and acidic residues" evidence="10">
    <location>
        <begin position="232"/>
        <end position="250"/>
    </location>
</feature>
<evidence type="ECO:0000256" key="4">
    <source>
        <dbReference type="ARBA" id="ARBA00022737"/>
    </source>
</evidence>
<proteinExistence type="inferred from homology"/>